<reference evidence="1" key="1">
    <citation type="journal article" date="2015" name="Nature">
        <title>Complex archaea that bridge the gap between prokaryotes and eukaryotes.</title>
        <authorList>
            <person name="Spang A."/>
            <person name="Saw J.H."/>
            <person name="Jorgensen S.L."/>
            <person name="Zaremba-Niedzwiedzka K."/>
            <person name="Martijn J."/>
            <person name="Lind A.E."/>
            <person name="van Eijk R."/>
            <person name="Schleper C."/>
            <person name="Guy L."/>
            <person name="Ettema T.J."/>
        </authorList>
    </citation>
    <scope>NUCLEOTIDE SEQUENCE</scope>
</reference>
<gene>
    <name evidence="1" type="ORF">LCGC14_1913120</name>
</gene>
<protein>
    <submittedName>
        <fullName evidence="1">Uncharacterized protein</fullName>
    </submittedName>
</protein>
<name>A0A0F9FTL2_9ZZZZ</name>
<accession>A0A0F9FTL2</accession>
<comment type="caution">
    <text evidence="1">The sequence shown here is derived from an EMBL/GenBank/DDBJ whole genome shotgun (WGS) entry which is preliminary data.</text>
</comment>
<evidence type="ECO:0000313" key="1">
    <source>
        <dbReference type="EMBL" id="KKL89593.1"/>
    </source>
</evidence>
<sequence length="105" mass="12013">MAKIKNMLGEKAISGFRGTLDFYYYMGIACVRRWPTSPGHRRTPAVQAGWQPFTEAVALWTTTPQYLRDLYQQMATGSGLTNRDLFIRSYMAGWKKLIATVDELE</sequence>
<proteinExistence type="predicted"/>
<dbReference type="AlphaFoldDB" id="A0A0F9FTL2"/>
<dbReference type="EMBL" id="LAZR01020244">
    <property type="protein sequence ID" value="KKL89593.1"/>
    <property type="molecule type" value="Genomic_DNA"/>
</dbReference>
<organism evidence="1">
    <name type="scientific">marine sediment metagenome</name>
    <dbReference type="NCBI Taxonomy" id="412755"/>
    <lineage>
        <taxon>unclassified sequences</taxon>
        <taxon>metagenomes</taxon>
        <taxon>ecological metagenomes</taxon>
    </lineage>
</organism>